<keyword evidence="3" id="KW-1185">Reference proteome</keyword>
<evidence type="ECO:0000313" key="2">
    <source>
        <dbReference type="EMBL" id="MBW0536861.1"/>
    </source>
</evidence>
<proteinExistence type="predicted"/>
<name>A0A9Q3IB99_9BASI</name>
<dbReference type="Proteomes" id="UP000765509">
    <property type="component" value="Unassembled WGS sequence"/>
</dbReference>
<dbReference type="EMBL" id="AVOT02041509">
    <property type="protein sequence ID" value="MBW0536861.1"/>
    <property type="molecule type" value="Genomic_DNA"/>
</dbReference>
<organism evidence="2 3">
    <name type="scientific">Austropuccinia psidii MF-1</name>
    <dbReference type="NCBI Taxonomy" id="1389203"/>
    <lineage>
        <taxon>Eukaryota</taxon>
        <taxon>Fungi</taxon>
        <taxon>Dikarya</taxon>
        <taxon>Basidiomycota</taxon>
        <taxon>Pucciniomycotina</taxon>
        <taxon>Pucciniomycetes</taxon>
        <taxon>Pucciniales</taxon>
        <taxon>Sphaerophragmiaceae</taxon>
        <taxon>Austropuccinia</taxon>
    </lineage>
</organism>
<gene>
    <name evidence="2" type="ORF">O181_076576</name>
</gene>
<protein>
    <submittedName>
        <fullName evidence="2">Uncharacterized protein</fullName>
    </submittedName>
</protein>
<comment type="caution">
    <text evidence="2">The sequence shown here is derived from an EMBL/GenBank/DDBJ whole genome shotgun (WGS) entry which is preliminary data.</text>
</comment>
<feature type="non-terminal residue" evidence="2">
    <location>
        <position position="1"/>
    </location>
</feature>
<feature type="region of interest" description="Disordered" evidence="1">
    <location>
        <begin position="30"/>
        <end position="61"/>
    </location>
</feature>
<evidence type="ECO:0000256" key="1">
    <source>
        <dbReference type="SAM" id="MobiDB-lite"/>
    </source>
</evidence>
<dbReference type="AlphaFoldDB" id="A0A9Q3IB99"/>
<sequence length="61" mass="7043">MVLKWNLYSSVSLQSSGQILRQSLAIDFTSHRASRQRQSSHVSHENITQSPNPFQHYSQRS</sequence>
<reference evidence="2" key="1">
    <citation type="submission" date="2021-03" db="EMBL/GenBank/DDBJ databases">
        <title>Draft genome sequence of rust myrtle Austropuccinia psidii MF-1, a brazilian biotype.</title>
        <authorList>
            <person name="Quecine M.C."/>
            <person name="Pachon D.M.R."/>
            <person name="Bonatelli M.L."/>
            <person name="Correr F.H."/>
            <person name="Franceschini L.M."/>
            <person name="Leite T.F."/>
            <person name="Margarido G.R.A."/>
            <person name="Almeida C.A."/>
            <person name="Ferrarezi J.A."/>
            <person name="Labate C.A."/>
        </authorList>
    </citation>
    <scope>NUCLEOTIDE SEQUENCE</scope>
    <source>
        <strain evidence="2">MF-1</strain>
    </source>
</reference>
<feature type="compositionally biased region" description="Polar residues" evidence="1">
    <location>
        <begin position="45"/>
        <end position="61"/>
    </location>
</feature>
<accession>A0A9Q3IB99</accession>
<evidence type="ECO:0000313" key="3">
    <source>
        <dbReference type="Proteomes" id="UP000765509"/>
    </source>
</evidence>